<reference evidence="2" key="1">
    <citation type="journal article" date="2014" name="Int. J. Syst. Evol. Microbiol.">
        <title>Complete genome sequence of Corynebacterium casei LMG S-19264T (=DSM 44701T), isolated from a smear-ripened cheese.</title>
        <authorList>
            <consortium name="US DOE Joint Genome Institute (JGI-PGF)"/>
            <person name="Walter F."/>
            <person name="Albersmeier A."/>
            <person name="Kalinowski J."/>
            <person name="Ruckert C."/>
        </authorList>
    </citation>
    <scope>NUCLEOTIDE SEQUENCE</scope>
    <source>
        <strain evidence="2">CGMCC 1.15966</strain>
    </source>
</reference>
<feature type="domain" description="NAD(P)-binding" evidence="1">
    <location>
        <begin position="7"/>
        <end position="135"/>
    </location>
</feature>
<reference evidence="2" key="2">
    <citation type="submission" date="2020-09" db="EMBL/GenBank/DDBJ databases">
        <authorList>
            <person name="Sun Q."/>
            <person name="Zhou Y."/>
        </authorList>
    </citation>
    <scope>NUCLEOTIDE SEQUENCE</scope>
    <source>
        <strain evidence="2">CGMCC 1.15966</strain>
    </source>
</reference>
<keyword evidence="3" id="KW-1185">Reference proteome</keyword>
<sequence>MNAVVIGATGATGRELVLQLLSNPKVDSVTVLVRRPFFTSEPKLLEVIVDFDHLENYSDFIIGDVAFSTLGTTLKDAGSKEAQWVVDYDYQLKFAALCKMNRVDTFVLLSSAQASKNSRFHYTKMKGLLEEGIKALNFSKLIIVRPGPIDRPNTKRKGEKYAVKALKFLNRIGLFKPYKPISTMFLAKAIVDAVFEDKDGILDIYNPKEIWGELGEQV</sequence>
<evidence type="ECO:0000313" key="2">
    <source>
        <dbReference type="EMBL" id="GGE36086.1"/>
    </source>
</evidence>
<comment type="caution">
    <text evidence="2">The sequence shown here is derived from an EMBL/GenBank/DDBJ whole genome shotgun (WGS) entry which is preliminary data.</text>
</comment>
<dbReference type="InterPro" id="IPR016040">
    <property type="entry name" value="NAD(P)-bd_dom"/>
</dbReference>
<dbReference type="Proteomes" id="UP000614460">
    <property type="component" value="Unassembled WGS sequence"/>
</dbReference>
<evidence type="ECO:0000259" key="1">
    <source>
        <dbReference type="Pfam" id="PF13460"/>
    </source>
</evidence>
<dbReference type="PANTHER" id="PTHR14097:SF7">
    <property type="entry name" value="OXIDOREDUCTASE HTATIP2"/>
    <property type="match status" value="1"/>
</dbReference>
<gene>
    <name evidence="2" type="primary">yraR</name>
    <name evidence="2" type="ORF">GCM10011516_36960</name>
</gene>
<dbReference type="SUPFAM" id="SSF51735">
    <property type="entry name" value="NAD(P)-binding Rossmann-fold domains"/>
    <property type="match status" value="1"/>
</dbReference>
<organism evidence="2 3">
    <name type="scientific">Sphingobacterium cellulitidis</name>
    <dbReference type="NCBI Taxonomy" id="1768011"/>
    <lineage>
        <taxon>Bacteria</taxon>
        <taxon>Pseudomonadati</taxon>
        <taxon>Bacteroidota</taxon>
        <taxon>Sphingobacteriia</taxon>
        <taxon>Sphingobacteriales</taxon>
        <taxon>Sphingobacteriaceae</taxon>
        <taxon>Sphingobacterium</taxon>
    </lineage>
</organism>
<evidence type="ECO:0000313" key="3">
    <source>
        <dbReference type="Proteomes" id="UP000614460"/>
    </source>
</evidence>
<dbReference type="EMBL" id="BMKM01000021">
    <property type="protein sequence ID" value="GGE36086.1"/>
    <property type="molecule type" value="Genomic_DNA"/>
</dbReference>
<dbReference type="PANTHER" id="PTHR14097">
    <property type="entry name" value="OXIDOREDUCTASE HTATIP2"/>
    <property type="match status" value="1"/>
</dbReference>
<protein>
    <submittedName>
        <fullName evidence="2">Nucleoside-diphosphate sugar epimerase</fullName>
    </submittedName>
</protein>
<dbReference type="Pfam" id="PF13460">
    <property type="entry name" value="NAD_binding_10"/>
    <property type="match status" value="1"/>
</dbReference>
<accession>A0A8H9KVZ6</accession>
<dbReference type="RefSeq" id="WP_182499747.1">
    <property type="nucleotide sequence ID" value="NZ_BMKM01000021.1"/>
</dbReference>
<dbReference type="Gene3D" id="3.40.50.720">
    <property type="entry name" value="NAD(P)-binding Rossmann-like Domain"/>
    <property type="match status" value="1"/>
</dbReference>
<proteinExistence type="predicted"/>
<name>A0A8H9KVZ6_9SPHI</name>
<dbReference type="InterPro" id="IPR036291">
    <property type="entry name" value="NAD(P)-bd_dom_sf"/>
</dbReference>
<dbReference type="AlphaFoldDB" id="A0A8H9KVZ6"/>